<keyword evidence="9" id="KW-0408">Iron</keyword>
<keyword evidence="8" id="KW-0784">Thiamine biosynthesis</keyword>
<evidence type="ECO:0000256" key="8">
    <source>
        <dbReference type="ARBA" id="ARBA00022977"/>
    </source>
</evidence>
<evidence type="ECO:0000256" key="7">
    <source>
        <dbReference type="ARBA" id="ARBA00022898"/>
    </source>
</evidence>
<dbReference type="PANTHER" id="PTHR31528:SF1">
    <property type="entry name" value="4-AMINO-5-HYDROXYMETHYL-2-METHYLPYRIMIDINE PHOSPHATE SYNTHASE THI11-RELATED"/>
    <property type="match status" value="1"/>
</dbReference>
<dbReference type="Gene3D" id="3.40.190.10">
    <property type="entry name" value="Periplasmic binding protein-like II"/>
    <property type="match status" value="2"/>
</dbReference>
<evidence type="ECO:0000256" key="6">
    <source>
        <dbReference type="ARBA" id="ARBA00022723"/>
    </source>
</evidence>
<organism evidence="13 14">
    <name type="scientific">Streptomyces prunicolor</name>
    <dbReference type="NCBI Taxonomy" id="67348"/>
    <lineage>
        <taxon>Bacteria</taxon>
        <taxon>Bacillati</taxon>
        <taxon>Actinomycetota</taxon>
        <taxon>Actinomycetes</taxon>
        <taxon>Kitasatosporales</taxon>
        <taxon>Streptomycetaceae</taxon>
        <taxon>Streptomyces</taxon>
    </lineage>
</organism>
<dbReference type="InterPro" id="IPR015168">
    <property type="entry name" value="SsuA/THI5"/>
</dbReference>
<dbReference type="EMBL" id="JAWMAJ010000061">
    <property type="protein sequence ID" value="MDV7218191.1"/>
    <property type="molecule type" value="Genomic_DNA"/>
</dbReference>
<comment type="caution">
    <text evidence="13">The sequence shown here is derived from an EMBL/GenBank/DDBJ whole genome shotgun (WGS) entry which is preliminary data.</text>
</comment>
<protein>
    <recommendedName>
        <fullName evidence="10">Thiamine pyrimidine synthase</fullName>
    </recommendedName>
</protein>
<keyword evidence="14" id="KW-1185">Reference proteome</keyword>
<accession>A0ABU4FC96</accession>
<comment type="pathway">
    <text evidence="2">Cofactor biosynthesis; thiamine diphosphate biosynthesis.</text>
</comment>
<dbReference type="RefSeq" id="WP_317772363.1">
    <property type="nucleotide sequence ID" value="NZ_JAWMAJ010000061.1"/>
</dbReference>
<evidence type="ECO:0000256" key="2">
    <source>
        <dbReference type="ARBA" id="ARBA00004948"/>
    </source>
</evidence>
<comment type="catalytic activity">
    <reaction evidence="11">
        <text>N(6)-(pyridoxal phosphate)-L-lysyl-[4-amino-5-hydroxymethyl-2-methylpyrimidine phosphate synthase] + L-histidyl-[4-amino-5-hydroxymethyl-2-methylpyrimidine phosphate synthase] + 2 Fe(3+) + 4 H2O = L-lysyl-[4-amino-5-hydroxymethyl-2-methylpyrimidine phosphate synthase] + (2S)-2-amino-5-hydroxy-4-oxopentanoyl-[4-amino-5-hydroxymethyl-2-methylpyrimidine phosphate synthase] + 4-amino-2-methyl-5-(phosphooxymethyl)pyrimidine + 3-oxopropanoate + 2 Fe(2+) + 2 H(+)</text>
        <dbReference type="Rhea" id="RHEA:65756"/>
        <dbReference type="Rhea" id="RHEA-COMP:16892"/>
        <dbReference type="Rhea" id="RHEA-COMP:16893"/>
        <dbReference type="Rhea" id="RHEA-COMP:16894"/>
        <dbReference type="Rhea" id="RHEA-COMP:16895"/>
        <dbReference type="ChEBI" id="CHEBI:15377"/>
        <dbReference type="ChEBI" id="CHEBI:15378"/>
        <dbReference type="ChEBI" id="CHEBI:29033"/>
        <dbReference type="ChEBI" id="CHEBI:29034"/>
        <dbReference type="ChEBI" id="CHEBI:29969"/>
        <dbReference type="ChEBI" id="CHEBI:29979"/>
        <dbReference type="ChEBI" id="CHEBI:33190"/>
        <dbReference type="ChEBI" id="CHEBI:58354"/>
        <dbReference type="ChEBI" id="CHEBI:143915"/>
        <dbReference type="ChEBI" id="CHEBI:157692"/>
    </reaction>
    <physiologicalReaction direction="left-to-right" evidence="11">
        <dbReference type="Rhea" id="RHEA:65757"/>
    </physiologicalReaction>
</comment>
<evidence type="ECO:0000256" key="4">
    <source>
        <dbReference type="ARBA" id="ARBA00011738"/>
    </source>
</evidence>
<keyword evidence="6" id="KW-0479">Metal-binding</keyword>
<comment type="similarity">
    <text evidence="3">Belongs to the NMT1/THI5 family.</text>
</comment>
<comment type="subunit">
    <text evidence="4">Homodimer.</text>
</comment>
<evidence type="ECO:0000256" key="10">
    <source>
        <dbReference type="ARBA" id="ARBA00033171"/>
    </source>
</evidence>
<dbReference type="PANTHER" id="PTHR31528">
    <property type="entry name" value="4-AMINO-5-HYDROXYMETHYL-2-METHYLPYRIMIDINE PHOSPHATE SYNTHASE THI11-RELATED"/>
    <property type="match status" value="1"/>
</dbReference>
<keyword evidence="5" id="KW-0808">Transferase</keyword>
<proteinExistence type="inferred from homology"/>
<name>A0ABU4FC96_9ACTN</name>
<dbReference type="Proteomes" id="UP001187346">
    <property type="component" value="Unassembled WGS sequence"/>
</dbReference>
<reference evidence="13 14" key="1">
    <citation type="submission" date="2023-10" db="EMBL/GenBank/DDBJ databases">
        <title>Characterization of rhizosphere-enriched actinobacteria from wheat plants lab-grown on chernevaya soil.</title>
        <authorList>
            <person name="Tikhonova E.N."/>
            <person name="Konopkin A."/>
            <person name="Kravchenko I.K."/>
        </authorList>
    </citation>
    <scope>NUCLEOTIDE SEQUENCE [LARGE SCALE GENOMIC DNA]</scope>
    <source>
        <strain evidence="13 14">RR29</strain>
    </source>
</reference>
<gene>
    <name evidence="13" type="ORF">R5A26_19785</name>
</gene>
<sequence>MDKLTISATANGLNYLPEYLADQEGLFHDAGLEVTAVARDPWTGVLDDLETGQADIALGGLWVPAMYAGSERELSVVCQLNHQFPMAIAVREGSSGDFALEDLLGKVVLAPGAGGSAPYEFTAGLLREAGVDPAGIRFVRDLSTAMLVELFTAGLGDAIIADLVTATELEASGTARIVFRHLDDGGIMPNSVYYCRTERVAELRDRITRFTAAIDTAMRLLPTVDPHTVDDILKRRWPEKDQGILREAQRQMAASAVWDTVAIDETASDRWMRILAEGGLVRSAPSYASLADDSFMADYR</sequence>
<evidence type="ECO:0000313" key="13">
    <source>
        <dbReference type="EMBL" id="MDV7218191.1"/>
    </source>
</evidence>
<comment type="function">
    <text evidence="1">Responsible for the formation of the pyrimidine heterocycle in the thiamine biosynthesis pathway. Catalyzes the formation of hydroxymethylpyrimidine phosphate (HMP-P) from histidine and pyridoxal phosphate (PLP). The protein uses PLP and the active site histidine to form HMP-P, generating an inactive enzyme. The enzyme can only undergo a single turnover, which suggests it is a suicide enzyme.</text>
</comment>
<dbReference type="SUPFAM" id="SSF53850">
    <property type="entry name" value="Periplasmic binding protein-like II"/>
    <property type="match status" value="1"/>
</dbReference>
<evidence type="ECO:0000313" key="14">
    <source>
        <dbReference type="Proteomes" id="UP001187346"/>
    </source>
</evidence>
<evidence type="ECO:0000256" key="5">
    <source>
        <dbReference type="ARBA" id="ARBA00022679"/>
    </source>
</evidence>
<keyword evidence="7" id="KW-0663">Pyridoxal phosphate</keyword>
<evidence type="ECO:0000256" key="9">
    <source>
        <dbReference type="ARBA" id="ARBA00023004"/>
    </source>
</evidence>
<dbReference type="Pfam" id="PF09084">
    <property type="entry name" value="NMT1"/>
    <property type="match status" value="1"/>
</dbReference>
<evidence type="ECO:0000256" key="3">
    <source>
        <dbReference type="ARBA" id="ARBA00009406"/>
    </source>
</evidence>
<evidence type="ECO:0000256" key="1">
    <source>
        <dbReference type="ARBA" id="ARBA00003469"/>
    </source>
</evidence>
<evidence type="ECO:0000259" key="12">
    <source>
        <dbReference type="Pfam" id="PF09084"/>
    </source>
</evidence>
<evidence type="ECO:0000256" key="11">
    <source>
        <dbReference type="ARBA" id="ARBA00048179"/>
    </source>
</evidence>
<dbReference type="InterPro" id="IPR027939">
    <property type="entry name" value="NMT1/THI5"/>
</dbReference>
<feature type="domain" description="SsuA/THI5-like" evidence="12">
    <location>
        <begin position="14"/>
        <end position="218"/>
    </location>
</feature>